<feature type="repeat" description="ANK" evidence="3">
    <location>
        <begin position="959"/>
        <end position="982"/>
    </location>
</feature>
<dbReference type="InterPro" id="IPR002110">
    <property type="entry name" value="Ankyrin_rpt"/>
</dbReference>
<dbReference type="InterPro" id="IPR031359">
    <property type="entry name" value="NACHT_N"/>
</dbReference>
<dbReference type="PROSITE" id="PS50088">
    <property type="entry name" value="ANK_REPEAT"/>
    <property type="match status" value="7"/>
</dbReference>
<evidence type="ECO:0008006" key="8">
    <source>
        <dbReference type="Google" id="ProtNLM"/>
    </source>
</evidence>
<feature type="domain" description="NWD NACHT-NTPase N-terminal" evidence="4">
    <location>
        <begin position="72"/>
        <end position="289"/>
    </location>
</feature>
<comment type="caution">
    <text evidence="6">The sequence shown here is derived from an EMBL/GenBank/DDBJ whole genome shotgun (WGS) entry which is preliminary data.</text>
</comment>
<accession>A0ABQ0CI99</accession>
<feature type="repeat" description="ANK" evidence="3">
    <location>
        <begin position="825"/>
        <end position="857"/>
    </location>
</feature>
<keyword evidence="1" id="KW-0677">Repeat</keyword>
<dbReference type="InterPro" id="IPR056884">
    <property type="entry name" value="NPHP3-like_N"/>
</dbReference>
<dbReference type="PROSITE" id="PS50297">
    <property type="entry name" value="ANK_REP_REGION"/>
    <property type="match status" value="5"/>
</dbReference>
<feature type="repeat" description="ANK" evidence="3">
    <location>
        <begin position="993"/>
        <end position="1025"/>
    </location>
</feature>
<feature type="repeat" description="ANK" evidence="3">
    <location>
        <begin position="1026"/>
        <end position="1058"/>
    </location>
</feature>
<feature type="repeat" description="ANK" evidence="3">
    <location>
        <begin position="859"/>
        <end position="891"/>
    </location>
</feature>
<dbReference type="InterPro" id="IPR050889">
    <property type="entry name" value="Dendritic_Spine_Reg/Scaffold"/>
</dbReference>
<dbReference type="Pfam" id="PF24883">
    <property type="entry name" value="NPHP3_N"/>
    <property type="match status" value="1"/>
</dbReference>
<keyword evidence="2 3" id="KW-0040">ANK repeat</keyword>
<evidence type="ECO:0000256" key="1">
    <source>
        <dbReference type="ARBA" id="ARBA00022737"/>
    </source>
</evidence>
<evidence type="ECO:0000256" key="2">
    <source>
        <dbReference type="ARBA" id="ARBA00023043"/>
    </source>
</evidence>
<dbReference type="InterPro" id="IPR036770">
    <property type="entry name" value="Ankyrin_rpt-contain_sf"/>
</dbReference>
<keyword evidence="7" id="KW-1185">Reference proteome</keyword>
<feature type="repeat" description="ANK" evidence="3">
    <location>
        <begin position="926"/>
        <end position="958"/>
    </location>
</feature>
<protein>
    <recommendedName>
        <fullName evidence="8">NWD NACHT-NTPase N-terminal domain-containing protein</fullName>
    </recommendedName>
</protein>
<dbReference type="SMART" id="SM00248">
    <property type="entry name" value="ANK"/>
    <property type="match status" value="7"/>
</dbReference>
<dbReference type="Gene3D" id="3.40.50.300">
    <property type="entry name" value="P-loop containing nucleotide triphosphate hydrolases"/>
    <property type="match status" value="1"/>
</dbReference>
<dbReference type="SUPFAM" id="SSF48403">
    <property type="entry name" value="Ankyrin repeat"/>
    <property type="match status" value="1"/>
</dbReference>
<dbReference type="SUPFAM" id="SSF52540">
    <property type="entry name" value="P-loop containing nucleoside triphosphate hydrolases"/>
    <property type="match status" value="1"/>
</dbReference>
<gene>
    <name evidence="6" type="primary">g1571</name>
    <name evidence="6" type="ORF">EsDP_00001571</name>
</gene>
<dbReference type="Gene3D" id="1.25.40.20">
    <property type="entry name" value="Ankyrin repeat-containing domain"/>
    <property type="match status" value="1"/>
</dbReference>
<dbReference type="Proteomes" id="UP001562357">
    <property type="component" value="Unassembled WGS sequence"/>
</dbReference>
<dbReference type="Pfam" id="PF17100">
    <property type="entry name" value="NACHT_N"/>
    <property type="match status" value="1"/>
</dbReference>
<dbReference type="EMBL" id="BAAFGZ010000035">
    <property type="protein sequence ID" value="GAB0133156.1"/>
    <property type="molecule type" value="Genomic_DNA"/>
</dbReference>
<dbReference type="Pfam" id="PF00023">
    <property type="entry name" value="Ank"/>
    <property type="match status" value="1"/>
</dbReference>
<proteinExistence type="predicted"/>
<feature type="repeat" description="ANK" evidence="3">
    <location>
        <begin position="893"/>
        <end position="919"/>
    </location>
</feature>
<organism evidence="6 7">
    <name type="scientific">Epichloe bromicola</name>
    <dbReference type="NCBI Taxonomy" id="79588"/>
    <lineage>
        <taxon>Eukaryota</taxon>
        <taxon>Fungi</taxon>
        <taxon>Dikarya</taxon>
        <taxon>Ascomycota</taxon>
        <taxon>Pezizomycotina</taxon>
        <taxon>Sordariomycetes</taxon>
        <taxon>Hypocreomycetidae</taxon>
        <taxon>Hypocreales</taxon>
        <taxon>Clavicipitaceae</taxon>
        <taxon>Epichloe</taxon>
    </lineage>
</organism>
<evidence type="ECO:0000259" key="4">
    <source>
        <dbReference type="Pfam" id="PF17100"/>
    </source>
</evidence>
<dbReference type="PANTHER" id="PTHR24166:SF48">
    <property type="entry name" value="PROTEIN VAPYRIN"/>
    <property type="match status" value="1"/>
</dbReference>
<dbReference type="PANTHER" id="PTHR24166">
    <property type="entry name" value="ROLLING PEBBLES, ISOFORM B"/>
    <property type="match status" value="1"/>
</dbReference>
<evidence type="ECO:0000313" key="6">
    <source>
        <dbReference type="EMBL" id="GAB0133156.1"/>
    </source>
</evidence>
<evidence type="ECO:0000313" key="7">
    <source>
        <dbReference type="Proteomes" id="UP001562357"/>
    </source>
</evidence>
<feature type="domain" description="Nephrocystin 3-like N-terminal" evidence="5">
    <location>
        <begin position="428"/>
        <end position="526"/>
    </location>
</feature>
<evidence type="ECO:0000256" key="3">
    <source>
        <dbReference type="PROSITE-ProRule" id="PRU00023"/>
    </source>
</evidence>
<evidence type="ECO:0000259" key="5">
    <source>
        <dbReference type="Pfam" id="PF24883"/>
    </source>
</evidence>
<dbReference type="InterPro" id="IPR027417">
    <property type="entry name" value="P-loop_NTPase"/>
</dbReference>
<sequence>MSVNVRDSSHFNSASEVSKPRGFRKWFGRSHDRPNTQSIVSTQPAAHIIATQQVVSALPDPSWESNSPQASSLWDQAYKSLGENNADSVNEYEKLLIREMQEAGLPSDHPRQVKLKCIIDRGLERLEKKKTKFNIAGHEFNLSNQIANAASLATWARGLVADAVKASPEASIAWAGVCLILPLLTSPRTASEANSAGFKYVTTRMRYYSALEPLLVRLGQSSRVSSSLMEAANNDIAALYQHVIEFQIRSVLRFYRSQFTTYARDVTTRDDWKQMQDRIIDLEKIARRDLNQINELVSREALDSLDYSSQENLRIMERLHSIAGQHLGVAEDQRDIAKQQLQLQTAASRRALSEMEEKCRQIFRLTDNGRDATYEWYRDRIEPRVPGTCEWFLNHRSYHEWLRQQAGPLLVTADPGCGKSVLAKHLVEEALCAILHQLFSQHRPLVRHAVPEYERNGTGLTDSTSALWSVLMSSAQDPQTGPVTIVLDAIDECDNPDFQDLIRRLQRLFEEERENPSNLKWLLTSRPYGKVTSEFEASIRYFPHVHVSASEIPEAIGKEVIQVIKYRIAQLNLPSELKGHMIKHFLQVPQRTYLWAHLVFEHVRTNVKLTPKGFDSILENLPKTVNEAYEGILSKSQDDPMVGKALSIILAASRPLSVTEMNVALNMSDGLQSLGDLDLEEEEYFTGRLRSWCGLFVSIYQNKVYFLHQSCREFLLAKSSSQGQMASPPPWKHSISHQYAHACLAEICVLYLDLLNSGRQSRPRGKTRTASAADSRAFLDYAARHWGLHYCESGIGRNRAIWERALRICHPRSEAHSAWSKTRFIVETPLLWAAKGGHAATVDLLLRAGANLDAREDKTERTALVWATELGHVEVVNALLWHGASIHEMGNATDWTPLCRAVFFGHLAVVELLLTKGAEWCQPDWRGRTPTWLAASRGHVEILGMLLGMKSDAEFKDQTGSTPFMEAAANGHVKIMKLLLENMEMDVEQRDNYGRTALARAVDAQRPEVVRMLLKKRANVNVKDRGGMTPLYMATRRENKVCMDLLLAAGADYSLLELYDMTACIPYC</sequence>
<reference evidence="7" key="1">
    <citation type="submission" date="2024-06" db="EMBL/GenBank/DDBJ databases">
        <title>Draft Genome Sequences of Epichloe bromicola Strains Isolated from Elymus ciliaris.</title>
        <authorList>
            <consortium name="Epichloe bromicola genome sequencing consortium"/>
            <person name="Miura A."/>
            <person name="Imano S."/>
            <person name="Ashida A."/>
            <person name="Sato I."/>
            <person name="Chiba S."/>
            <person name="Tanaka A."/>
            <person name="Camagna M."/>
            <person name="Takemoto D."/>
        </authorList>
    </citation>
    <scope>NUCLEOTIDE SEQUENCE [LARGE SCALE GENOMIC DNA]</scope>
    <source>
        <strain evidence="7">DP</strain>
    </source>
</reference>
<dbReference type="Pfam" id="PF12796">
    <property type="entry name" value="Ank_2"/>
    <property type="match status" value="2"/>
</dbReference>
<name>A0ABQ0CI99_9HYPO</name>